<reference evidence="2" key="1">
    <citation type="submission" date="2022-10" db="EMBL/GenBank/DDBJ databases">
        <title>Genome assembly of Pristionchus species.</title>
        <authorList>
            <person name="Yoshida K."/>
            <person name="Sommer R.J."/>
        </authorList>
    </citation>
    <scope>NUCLEOTIDE SEQUENCE [LARGE SCALE GENOMIC DNA]</scope>
    <source>
        <strain evidence="2">RS5460</strain>
    </source>
</reference>
<organism evidence="1 2">
    <name type="scientific">Pristionchus mayeri</name>
    <dbReference type="NCBI Taxonomy" id="1317129"/>
    <lineage>
        <taxon>Eukaryota</taxon>
        <taxon>Metazoa</taxon>
        <taxon>Ecdysozoa</taxon>
        <taxon>Nematoda</taxon>
        <taxon>Chromadorea</taxon>
        <taxon>Rhabditida</taxon>
        <taxon>Rhabditina</taxon>
        <taxon>Diplogasteromorpha</taxon>
        <taxon>Diplogasteroidea</taxon>
        <taxon>Neodiplogasteridae</taxon>
        <taxon>Pristionchus</taxon>
    </lineage>
</organism>
<dbReference type="Proteomes" id="UP001328107">
    <property type="component" value="Unassembled WGS sequence"/>
</dbReference>
<keyword evidence="2" id="KW-1185">Reference proteome</keyword>
<dbReference type="AlphaFoldDB" id="A0AAN4ZMH4"/>
<proteinExistence type="predicted"/>
<dbReference type="EMBL" id="BTRK01000003">
    <property type="protein sequence ID" value="GMR41696.1"/>
    <property type="molecule type" value="Genomic_DNA"/>
</dbReference>
<accession>A0AAN4ZMH4</accession>
<evidence type="ECO:0000313" key="2">
    <source>
        <dbReference type="Proteomes" id="UP001328107"/>
    </source>
</evidence>
<feature type="non-terminal residue" evidence="1">
    <location>
        <position position="83"/>
    </location>
</feature>
<gene>
    <name evidence="1" type="ORF">PMAYCL1PPCAC_11891</name>
</gene>
<comment type="caution">
    <text evidence="1">The sequence shown here is derived from an EMBL/GenBank/DDBJ whole genome shotgun (WGS) entry which is preliminary data.</text>
</comment>
<evidence type="ECO:0000313" key="1">
    <source>
        <dbReference type="EMBL" id="GMR41696.1"/>
    </source>
</evidence>
<protein>
    <submittedName>
        <fullName evidence="1">Uncharacterized protein</fullName>
    </submittedName>
</protein>
<sequence>MRSLLSLLLFSGNSIIDRRRVVEGNLKIVTRRGEVSRNGQGAYANNTRFTPFSHHRLLFPSILLRTVHLNRTSDSIPTESSEN</sequence>
<name>A0AAN4ZMH4_9BILA</name>